<dbReference type="Pfam" id="PF13335">
    <property type="entry name" value="Mg_chelatase_C"/>
    <property type="match status" value="1"/>
</dbReference>
<dbReference type="InterPro" id="IPR045006">
    <property type="entry name" value="CHLI-like"/>
</dbReference>
<dbReference type="Gene3D" id="3.30.230.10">
    <property type="match status" value="1"/>
</dbReference>
<dbReference type="AlphaFoldDB" id="A0A1V4SL69"/>
<dbReference type="SUPFAM" id="SSF52540">
    <property type="entry name" value="P-loop containing nucleoside triphosphate hydrolases"/>
    <property type="match status" value="1"/>
</dbReference>
<dbReference type="PRINTS" id="PR01657">
    <property type="entry name" value="MCMFAMILY"/>
</dbReference>
<accession>A0A1V4SL69</accession>
<evidence type="ECO:0000313" key="6">
    <source>
        <dbReference type="Proteomes" id="UP000191554"/>
    </source>
</evidence>
<dbReference type="Gene3D" id="3.40.50.300">
    <property type="entry name" value="P-loop containing nucleotide triphosphate hydrolases"/>
    <property type="match status" value="1"/>
</dbReference>
<protein>
    <submittedName>
        <fullName evidence="5">Competence protein ComM</fullName>
    </submittedName>
</protein>
<dbReference type="EMBL" id="MZGX01000008">
    <property type="protein sequence ID" value="OPX44600.1"/>
    <property type="molecule type" value="Genomic_DNA"/>
</dbReference>
<dbReference type="InterPro" id="IPR000523">
    <property type="entry name" value="Mg_chelatse_chII-like_cat_dom"/>
</dbReference>
<sequence>MVSKVKSCVLTGIDGCVVEVEADISNGIPAFDIVGLGDTAVRESRERVRAAIKNSGLEFPVRRITINLAPANLRKVGSVYDAAIAVGIMAAAGAITASEPDNFMFLGELSLDGGIKPVNGILSMVCCARNNRIKNVFVPAENANEAAVVKEINVLPVRTLLEIIAHLNGQHLITPHTVDISDIFRQNTPSSVDFSDVRGQAHAKRALEIAACGAHNLLMVGTPGSGKTMLAKRLPTILPQMTFEEALELTKIYSVSGLLPYKNSLIPSRPFRNPHHTISDTSLVGGGRHIRPGEVSLAHYGVLFLDEFPEFGMEAVEALRQPLEDGEICITKANNSVTYPARTTLICAANPCKCGYYLDSSQKCSCTPRVLKQYLGKFSRPILDRIDIHAEVKPVRYQDIEKKGEEETSGAIRERVNRTRKIQLERYVGMGIYSNAELPPALIREYCRLDRTTASLLRRAFEKLGLSARAYDRILKVARTIADMDGSDSIKSRHVAEAIQYRSFDRAGNRG</sequence>
<name>A0A1V4SL69_RUMHU</name>
<dbReference type="PANTHER" id="PTHR32039:SF7">
    <property type="entry name" value="COMPETENCE PROTEIN COMM"/>
    <property type="match status" value="1"/>
</dbReference>
<dbReference type="GO" id="GO:0005524">
    <property type="term" value="F:ATP binding"/>
    <property type="evidence" value="ECO:0007669"/>
    <property type="project" value="UniProtKB-KW"/>
</dbReference>
<dbReference type="GO" id="GO:0003677">
    <property type="term" value="F:DNA binding"/>
    <property type="evidence" value="ECO:0007669"/>
    <property type="project" value="InterPro"/>
</dbReference>
<dbReference type="PROSITE" id="PS50051">
    <property type="entry name" value="MCM_2"/>
    <property type="match status" value="1"/>
</dbReference>
<dbReference type="STRING" id="48256.CLHUN_15940"/>
<dbReference type="InterPro" id="IPR027417">
    <property type="entry name" value="P-loop_NTPase"/>
</dbReference>
<keyword evidence="3" id="KW-0067">ATP-binding</keyword>
<comment type="caution">
    <text evidence="5">The sequence shown here is derived from an EMBL/GenBank/DDBJ whole genome shotgun (WGS) entry which is preliminary data.</text>
</comment>
<dbReference type="SUPFAM" id="SSF54211">
    <property type="entry name" value="Ribosomal protein S5 domain 2-like"/>
    <property type="match status" value="1"/>
</dbReference>
<gene>
    <name evidence="5" type="primary">comM</name>
    <name evidence="5" type="ORF">CLHUN_15940</name>
</gene>
<dbReference type="InterPro" id="IPR020568">
    <property type="entry name" value="Ribosomal_Su5_D2-typ_SF"/>
</dbReference>
<dbReference type="PANTHER" id="PTHR32039">
    <property type="entry name" value="MAGNESIUM-CHELATASE SUBUNIT CHLI"/>
    <property type="match status" value="1"/>
</dbReference>
<dbReference type="Pfam" id="PF01078">
    <property type="entry name" value="Mg_chelatase"/>
    <property type="match status" value="1"/>
</dbReference>
<organism evidence="5 6">
    <name type="scientific">Ruminiclostridium hungatei</name>
    <name type="common">Clostridium hungatei</name>
    <dbReference type="NCBI Taxonomy" id="48256"/>
    <lineage>
        <taxon>Bacteria</taxon>
        <taxon>Bacillati</taxon>
        <taxon>Bacillota</taxon>
        <taxon>Clostridia</taxon>
        <taxon>Eubacteriales</taxon>
        <taxon>Oscillospiraceae</taxon>
        <taxon>Ruminiclostridium</taxon>
    </lineage>
</organism>
<dbReference type="InterPro" id="IPR014721">
    <property type="entry name" value="Ribsml_uS5_D2-typ_fold_subgr"/>
</dbReference>
<dbReference type="SMART" id="SM00382">
    <property type="entry name" value="AAA"/>
    <property type="match status" value="1"/>
</dbReference>
<dbReference type="OrthoDB" id="9813147at2"/>
<dbReference type="Pfam" id="PF13541">
    <property type="entry name" value="ChlI"/>
    <property type="match status" value="1"/>
</dbReference>
<dbReference type="InterPro" id="IPR025158">
    <property type="entry name" value="Mg_chelat-rel_C"/>
</dbReference>
<dbReference type="Proteomes" id="UP000191554">
    <property type="component" value="Unassembled WGS sequence"/>
</dbReference>
<dbReference type="InterPro" id="IPR004482">
    <property type="entry name" value="Mg_chelat-rel"/>
</dbReference>
<reference evidence="5 6" key="1">
    <citation type="submission" date="2017-03" db="EMBL/GenBank/DDBJ databases">
        <title>Genome sequence of Clostridium hungatei DSM 14427.</title>
        <authorList>
            <person name="Poehlein A."/>
            <person name="Daniel R."/>
        </authorList>
    </citation>
    <scope>NUCLEOTIDE SEQUENCE [LARGE SCALE GENOMIC DNA]</scope>
    <source>
        <strain evidence="5 6">DSM 14427</strain>
    </source>
</reference>
<comment type="similarity">
    <text evidence="1">Belongs to the Mg-chelatase subunits D/I family. ComM subfamily.</text>
</comment>
<evidence type="ECO:0000259" key="4">
    <source>
        <dbReference type="PROSITE" id="PS50051"/>
    </source>
</evidence>
<proteinExistence type="inferred from homology"/>
<evidence type="ECO:0000313" key="5">
    <source>
        <dbReference type="EMBL" id="OPX44600.1"/>
    </source>
</evidence>
<feature type="domain" description="MCM C-terminal AAA(+) ATPase" evidence="4">
    <location>
        <begin position="290"/>
        <end position="388"/>
    </location>
</feature>
<evidence type="ECO:0000256" key="1">
    <source>
        <dbReference type="ARBA" id="ARBA00006354"/>
    </source>
</evidence>
<dbReference type="NCBIfam" id="TIGR00368">
    <property type="entry name" value="YifB family Mg chelatase-like AAA ATPase"/>
    <property type="match status" value="1"/>
</dbReference>
<evidence type="ECO:0000256" key="2">
    <source>
        <dbReference type="ARBA" id="ARBA00022741"/>
    </source>
</evidence>
<dbReference type="InterPro" id="IPR001208">
    <property type="entry name" value="MCM_dom"/>
</dbReference>
<dbReference type="InterPro" id="IPR003593">
    <property type="entry name" value="AAA+_ATPase"/>
</dbReference>
<keyword evidence="2" id="KW-0547">Nucleotide-binding</keyword>
<evidence type="ECO:0000256" key="3">
    <source>
        <dbReference type="ARBA" id="ARBA00022840"/>
    </source>
</evidence>
<keyword evidence="6" id="KW-1185">Reference proteome</keyword>